<dbReference type="RefSeq" id="XP_033680067.1">
    <property type="nucleotide sequence ID" value="XM_033833766.1"/>
</dbReference>
<proteinExistence type="predicted"/>
<evidence type="ECO:0000313" key="1">
    <source>
        <dbReference type="EMBL" id="KAF2245063.1"/>
    </source>
</evidence>
<reference evidence="1" key="1">
    <citation type="journal article" date="2020" name="Stud. Mycol.">
        <title>101 Dothideomycetes genomes: a test case for predicting lifestyles and emergence of pathogens.</title>
        <authorList>
            <person name="Haridas S."/>
            <person name="Albert R."/>
            <person name="Binder M."/>
            <person name="Bloem J."/>
            <person name="Labutti K."/>
            <person name="Salamov A."/>
            <person name="Andreopoulos B."/>
            <person name="Baker S."/>
            <person name="Barry K."/>
            <person name="Bills G."/>
            <person name="Bluhm B."/>
            <person name="Cannon C."/>
            <person name="Castanera R."/>
            <person name="Culley D."/>
            <person name="Daum C."/>
            <person name="Ezra D."/>
            <person name="Gonzalez J."/>
            <person name="Henrissat B."/>
            <person name="Kuo A."/>
            <person name="Liang C."/>
            <person name="Lipzen A."/>
            <person name="Lutzoni F."/>
            <person name="Magnuson J."/>
            <person name="Mondo S."/>
            <person name="Nolan M."/>
            <person name="Ohm R."/>
            <person name="Pangilinan J."/>
            <person name="Park H.-J."/>
            <person name="Ramirez L."/>
            <person name="Alfaro M."/>
            <person name="Sun H."/>
            <person name="Tritt A."/>
            <person name="Yoshinaga Y."/>
            <person name="Zwiers L.-H."/>
            <person name="Turgeon B."/>
            <person name="Goodwin S."/>
            <person name="Spatafora J."/>
            <person name="Crous P."/>
            <person name="Grigoriev I."/>
        </authorList>
    </citation>
    <scope>NUCLEOTIDE SEQUENCE</scope>
    <source>
        <strain evidence="1">CBS 122368</strain>
    </source>
</reference>
<sequence>MQYTWHLAWVNNAFGAGSPSWNLPFPNGDLTAAEIIAYCPHRLKSVDVIDCFVTNGGKSHAISIMINEFRYQPGGDTTFA</sequence>
<dbReference type="OrthoDB" id="3675232at2759"/>
<dbReference type="Proteomes" id="UP000800094">
    <property type="component" value="Unassembled WGS sequence"/>
</dbReference>
<keyword evidence="2" id="KW-1185">Reference proteome</keyword>
<name>A0A6A6I6A4_9PLEO</name>
<dbReference type="AlphaFoldDB" id="A0A6A6I6A4"/>
<organism evidence="1 2">
    <name type="scientific">Trematosphaeria pertusa</name>
    <dbReference type="NCBI Taxonomy" id="390896"/>
    <lineage>
        <taxon>Eukaryota</taxon>
        <taxon>Fungi</taxon>
        <taxon>Dikarya</taxon>
        <taxon>Ascomycota</taxon>
        <taxon>Pezizomycotina</taxon>
        <taxon>Dothideomycetes</taxon>
        <taxon>Pleosporomycetidae</taxon>
        <taxon>Pleosporales</taxon>
        <taxon>Massarineae</taxon>
        <taxon>Trematosphaeriaceae</taxon>
        <taxon>Trematosphaeria</taxon>
    </lineage>
</organism>
<protein>
    <submittedName>
        <fullName evidence="1">Uncharacterized protein</fullName>
    </submittedName>
</protein>
<gene>
    <name evidence="1" type="ORF">BU26DRAFT_568369</name>
</gene>
<evidence type="ECO:0000313" key="2">
    <source>
        <dbReference type="Proteomes" id="UP000800094"/>
    </source>
</evidence>
<dbReference type="GeneID" id="54587096"/>
<accession>A0A6A6I6A4</accession>
<dbReference type="EMBL" id="ML987201">
    <property type="protein sequence ID" value="KAF2245063.1"/>
    <property type="molecule type" value="Genomic_DNA"/>
</dbReference>